<proteinExistence type="predicted"/>
<evidence type="ECO:0000313" key="1">
    <source>
        <dbReference type="EMBL" id="KAJ5067085.1"/>
    </source>
</evidence>
<accession>A0A9Q0L998</accession>
<reference evidence="1" key="1">
    <citation type="submission" date="2022-10" db="EMBL/GenBank/DDBJ databases">
        <title>Novel sulphate-reducing endosymbionts in the free-living metamonad Anaeramoeba.</title>
        <authorList>
            <person name="Jerlstrom-Hultqvist J."/>
            <person name="Cepicka I."/>
            <person name="Gallot-Lavallee L."/>
            <person name="Salas-Leiva D."/>
            <person name="Curtis B.A."/>
            <person name="Zahonova K."/>
            <person name="Pipaliya S."/>
            <person name="Dacks J."/>
            <person name="Roger A.J."/>
        </authorList>
    </citation>
    <scope>NUCLEOTIDE SEQUENCE</scope>
    <source>
        <strain evidence="1">BMAN</strain>
    </source>
</reference>
<evidence type="ECO:0000313" key="2">
    <source>
        <dbReference type="Proteomes" id="UP001149090"/>
    </source>
</evidence>
<dbReference type="EMBL" id="JAPDFW010000135">
    <property type="protein sequence ID" value="KAJ5067085.1"/>
    <property type="molecule type" value="Genomic_DNA"/>
</dbReference>
<comment type="caution">
    <text evidence="1">The sequence shown here is derived from an EMBL/GenBank/DDBJ whole genome shotgun (WGS) entry which is preliminary data.</text>
</comment>
<keyword evidence="2" id="KW-1185">Reference proteome</keyword>
<protein>
    <submittedName>
        <fullName evidence="1">Uncharacterized protein</fullName>
    </submittedName>
</protein>
<sequence>MSELVGSIIDIVQGKTVKEPILQIIGIDSFVVHNLKIIQKSKYIFGKPKNLIIFLERHSSKSNIFTIYIPHVLLRYDEENPGFDDIYNNDYKLKRRSENISSC</sequence>
<dbReference type="Proteomes" id="UP001149090">
    <property type="component" value="Unassembled WGS sequence"/>
</dbReference>
<gene>
    <name evidence="1" type="ORF">M0811_13347</name>
</gene>
<organism evidence="1 2">
    <name type="scientific">Anaeramoeba ignava</name>
    <name type="common">Anaerobic marine amoeba</name>
    <dbReference type="NCBI Taxonomy" id="1746090"/>
    <lineage>
        <taxon>Eukaryota</taxon>
        <taxon>Metamonada</taxon>
        <taxon>Anaeramoebidae</taxon>
        <taxon>Anaeramoeba</taxon>
    </lineage>
</organism>
<dbReference type="AlphaFoldDB" id="A0A9Q0L998"/>
<name>A0A9Q0L998_ANAIG</name>